<dbReference type="InterPro" id="IPR011004">
    <property type="entry name" value="Trimer_LpxA-like_sf"/>
</dbReference>
<dbReference type="Proteomes" id="UP001055453">
    <property type="component" value="Chromosome"/>
</dbReference>
<keyword evidence="3" id="KW-0012">Acyltransferase</keyword>
<evidence type="ECO:0000313" key="5">
    <source>
        <dbReference type="Proteomes" id="UP001055453"/>
    </source>
</evidence>
<comment type="similarity">
    <text evidence="1">Belongs to the transferase hexapeptide repeat family.</text>
</comment>
<dbReference type="SUPFAM" id="SSF51161">
    <property type="entry name" value="Trimeric LpxA-like enzymes"/>
    <property type="match status" value="1"/>
</dbReference>
<protein>
    <recommendedName>
        <fullName evidence="6">Serine acetyltransferase</fullName>
    </recommendedName>
</protein>
<dbReference type="PANTHER" id="PTHR42811">
    <property type="entry name" value="SERINE ACETYLTRANSFERASE"/>
    <property type="match status" value="1"/>
</dbReference>
<organism evidence="4 5">
    <name type="scientific">Nostoc cf. commune SO-36</name>
    <dbReference type="NCBI Taxonomy" id="449208"/>
    <lineage>
        <taxon>Bacteria</taxon>
        <taxon>Bacillati</taxon>
        <taxon>Cyanobacteriota</taxon>
        <taxon>Cyanophyceae</taxon>
        <taxon>Nostocales</taxon>
        <taxon>Nostocaceae</taxon>
        <taxon>Nostoc</taxon>
    </lineage>
</organism>
<dbReference type="InterPro" id="IPR045304">
    <property type="entry name" value="LbH_SAT"/>
</dbReference>
<reference evidence="4" key="1">
    <citation type="submission" date="2022-04" db="EMBL/GenBank/DDBJ databases">
        <title>Complete genome sequence of a cyanobacterium, Nostoc sp. SO-36, isolated in Antarctica.</title>
        <authorList>
            <person name="Kanesaki Y."/>
            <person name="Effendi D."/>
            <person name="Sakamoto T."/>
            <person name="Ohtani S."/>
            <person name="Awai K."/>
        </authorList>
    </citation>
    <scope>NUCLEOTIDE SEQUENCE</scope>
    <source>
        <strain evidence="4">SO-36</strain>
    </source>
</reference>
<evidence type="ECO:0000256" key="1">
    <source>
        <dbReference type="ARBA" id="ARBA00007274"/>
    </source>
</evidence>
<dbReference type="Gene3D" id="2.160.10.10">
    <property type="entry name" value="Hexapeptide repeat proteins"/>
    <property type="match status" value="1"/>
</dbReference>
<accession>A0ABN6QA07</accession>
<evidence type="ECO:0000256" key="2">
    <source>
        <dbReference type="ARBA" id="ARBA00022679"/>
    </source>
</evidence>
<keyword evidence="5" id="KW-1185">Reference proteome</keyword>
<evidence type="ECO:0000313" key="4">
    <source>
        <dbReference type="EMBL" id="BDI18247.1"/>
    </source>
</evidence>
<gene>
    <name evidence="4" type="ORF">ANSO36C_40490</name>
</gene>
<evidence type="ECO:0008006" key="6">
    <source>
        <dbReference type="Google" id="ProtNLM"/>
    </source>
</evidence>
<dbReference type="InterPro" id="IPR001451">
    <property type="entry name" value="Hexapep"/>
</dbReference>
<dbReference type="CDD" id="cd03354">
    <property type="entry name" value="LbH_SAT"/>
    <property type="match status" value="1"/>
</dbReference>
<dbReference type="Pfam" id="PF00132">
    <property type="entry name" value="Hexapep"/>
    <property type="match status" value="1"/>
</dbReference>
<sequence length="182" mass="20700">MVSTNKEVILVDVRRWAKILHLNDNFDWLNLLYLLYKYPEFRTLYYYRIKKSNFIGFIFMHIIKFFYRECPSLFLYCDNIGSGLFIQHGFSTIVSAESIGDNCWINQQVTIGYSSENEHPIIGNNVTINAGAKLIGKIIVNDNVTVGANAVVVKDVPSNCVVVGVPAYVIKRDGVKVKELLV</sequence>
<evidence type="ECO:0000256" key="3">
    <source>
        <dbReference type="ARBA" id="ARBA00023315"/>
    </source>
</evidence>
<dbReference type="EMBL" id="AP025732">
    <property type="protein sequence ID" value="BDI18247.1"/>
    <property type="molecule type" value="Genomic_DNA"/>
</dbReference>
<keyword evidence="2" id="KW-0808">Transferase</keyword>
<name>A0ABN6QA07_NOSCO</name>
<proteinExistence type="inferred from homology"/>